<dbReference type="InterPro" id="IPR011989">
    <property type="entry name" value="ARM-like"/>
</dbReference>
<dbReference type="AlphaFoldDB" id="A0AAE9IRB6"/>
<feature type="domain" description="Protein HGH1 C-terminal" evidence="4">
    <location>
        <begin position="304"/>
        <end position="368"/>
    </location>
</feature>
<dbReference type="PANTHER" id="PTHR13387">
    <property type="entry name" value="PROTEIN HGH1 HOMOLOG"/>
    <property type="match status" value="1"/>
</dbReference>
<evidence type="ECO:0000256" key="2">
    <source>
        <dbReference type="ARBA" id="ARBA00014076"/>
    </source>
</evidence>
<dbReference type="InterPro" id="IPR016024">
    <property type="entry name" value="ARM-type_fold"/>
</dbReference>
<dbReference type="InterPro" id="IPR039717">
    <property type="entry name" value="Hgh1"/>
</dbReference>
<gene>
    <name evidence="5" type="ORF">L3Y34_002198</name>
</gene>
<protein>
    <recommendedName>
        <fullName evidence="2">Protein HGH1 homolog</fullName>
    </recommendedName>
</protein>
<dbReference type="InterPro" id="IPR007205">
    <property type="entry name" value="Protein_HGH1_N"/>
</dbReference>
<proteinExistence type="inferred from homology"/>
<dbReference type="Gene3D" id="1.25.10.10">
    <property type="entry name" value="Leucine-rich Repeat Variant"/>
    <property type="match status" value="1"/>
</dbReference>
<name>A0AAE9IRB6_CAEBR</name>
<dbReference type="PANTHER" id="PTHR13387:SF9">
    <property type="entry name" value="PROTEIN HGH1 HOMOLOG"/>
    <property type="match status" value="1"/>
</dbReference>
<reference evidence="5 6" key="1">
    <citation type="submission" date="2022-05" db="EMBL/GenBank/DDBJ databases">
        <title>Chromosome-level reference genomes for two strains of Caenorhabditis briggsae: an improved platform for comparative genomics.</title>
        <authorList>
            <person name="Stevens L."/>
            <person name="Andersen E.C."/>
        </authorList>
    </citation>
    <scope>NUCLEOTIDE SEQUENCE [LARGE SCALE GENOMIC DNA]</scope>
    <source>
        <strain evidence="5">QX1410_ONT</strain>
        <tissue evidence="5">Whole-organism</tissue>
    </source>
</reference>
<evidence type="ECO:0000259" key="3">
    <source>
        <dbReference type="Pfam" id="PF04063"/>
    </source>
</evidence>
<evidence type="ECO:0000313" key="6">
    <source>
        <dbReference type="Proteomes" id="UP000827892"/>
    </source>
</evidence>
<dbReference type="Pfam" id="PF04063">
    <property type="entry name" value="DUF383"/>
    <property type="match status" value="1"/>
</dbReference>
<organism evidence="5 6">
    <name type="scientific">Caenorhabditis briggsae</name>
    <dbReference type="NCBI Taxonomy" id="6238"/>
    <lineage>
        <taxon>Eukaryota</taxon>
        <taxon>Metazoa</taxon>
        <taxon>Ecdysozoa</taxon>
        <taxon>Nematoda</taxon>
        <taxon>Chromadorea</taxon>
        <taxon>Rhabditida</taxon>
        <taxon>Rhabditina</taxon>
        <taxon>Rhabditomorpha</taxon>
        <taxon>Rhabditoidea</taxon>
        <taxon>Rhabditidae</taxon>
        <taxon>Peloderinae</taxon>
        <taxon>Caenorhabditis</taxon>
    </lineage>
</organism>
<evidence type="ECO:0000259" key="4">
    <source>
        <dbReference type="Pfam" id="PF04064"/>
    </source>
</evidence>
<sequence length="389" mass="43301">MTTDLEVNVDDLVKLLSPTMSLIVRRKTMEIVTQLGTPLDGSAGKYFQAQDFALGRAICQLCEATASDRTETLAALTNYTSGSIEAADFVLEHSKCVEIAYTSVVTNALYSSVASRLLVNVSRHFPDRVDQKLKARNADYIGALLAEIKKSVEVGDEDRAKFVGFTLVNLSTLSPIRRYIGGVGENESSPPSTTTTTNRPLPIVCELLTTAKTTEIRECAADILRNLAFDDEDTHFDTDDEEYVGLHGSLLDASDEYLCAILAPLMDVNDNLDDEEMGKLPVRLQYYEKERDASDIVRQKLIEALFQLCATKHGRQVLRSKGVYPAMRELDKATEEAESKKERKLLSSQQEHTLHALIGILIRYESEMDVDPELSSIRELGTVEEQEHE</sequence>
<dbReference type="Pfam" id="PF04064">
    <property type="entry name" value="DUF384"/>
    <property type="match status" value="1"/>
</dbReference>
<dbReference type="SUPFAM" id="SSF48371">
    <property type="entry name" value="ARM repeat"/>
    <property type="match status" value="1"/>
</dbReference>
<evidence type="ECO:0000313" key="5">
    <source>
        <dbReference type="EMBL" id="ULU02429.1"/>
    </source>
</evidence>
<accession>A0AAE9IRB6</accession>
<comment type="similarity">
    <text evidence="1">Belongs to the HGH1 family.</text>
</comment>
<dbReference type="InterPro" id="IPR007206">
    <property type="entry name" value="Protein_HGH1_C"/>
</dbReference>
<dbReference type="EMBL" id="CP090893">
    <property type="protein sequence ID" value="ULU02429.1"/>
    <property type="molecule type" value="Genomic_DNA"/>
</dbReference>
<feature type="domain" description="Protein HGH1 N-terminal" evidence="3">
    <location>
        <begin position="105"/>
        <end position="298"/>
    </location>
</feature>
<dbReference type="Proteomes" id="UP000827892">
    <property type="component" value="Chromosome III"/>
</dbReference>
<evidence type="ECO:0000256" key="1">
    <source>
        <dbReference type="ARBA" id="ARBA00006712"/>
    </source>
</evidence>